<protein>
    <submittedName>
        <fullName evidence="1">Uncharacterized protein</fullName>
    </submittedName>
</protein>
<reference evidence="1" key="1">
    <citation type="submission" date="2023-05" db="EMBL/GenBank/DDBJ databases">
        <title>Nepenthes gracilis genome sequencing.</title>
        <authorList>
            <person name="Fukushima K."/>
        </authorList>
    </citation>
    <scope>NUCLEOTIDE SEQUENCE</scope>
    <source>
        <strain evidence="1">SING2019-196</strain>
    </source>
</reference>
<dbReference type="EMBL" id="BSYO01000008">
    <property type="protein sequence ID" value="GMH08985.1"/>
    <property type="molecule type" value="Genomic_DNA"/>
</dbReference>
<evidence type="ECO:0000313" key="1">
    <source>
        <dbReference type="EMBL" id="GMH08985.1"/>
    </source>
</evidence>
<evidence type="ECO:0000313" key="2">
    <source>
        <dbReference type="Proteomes" id="UP001279734"/>
    </source>
</evidence>
<name>A0AAD3XLP9_NEPGR</name>
<sequence length="99" mass="11094">MAFGRIPLEKLCEIEKKRSKTVHPAQSYALPKFSASSTPSNPPATTELPILLPCFHLSGLRFSTSCYQNCGRSDLMVEKRRSRVVAPQSFSERKQPAVR</sequence>
<organism evidence="1 2">
    <name type="scientific">Nepenthes gracilis</name>
    <name type="common">Slender pitcher plant</name>
    <dbReference type="NCBI Taxonomy" id="150966"/>
    <lineage>
        <taxon>Eukaryota</taxon>
        <taxon>Viridiplantae</taxon>
        <taxon>Streptophyta</taxon>
        <taxon>Embryophyta</taxon>
        <taxon>Tracheophyta</taxon>
        <taxon>Spermatophyta</taxon>
        <taxon>Magnoliopsida</taxon>
        <taxon>eudicotyledons</taxon>
        <taxon>Gunneridae</taxon>
        <taxon>Pentapetalae</taxon>
        <taxon>Caryophyllales</taxon>
        <taxon>Nepenthaceae</taxon>
        <taxon>Nepenthes</taxon>
    </lineage>
</organism>
<comment type="caution">
    <text evidence="1">The sequence shown here is derived from an EMBL/GenBank/DDBJ whole genome shotgun (WGS) entry which is preliminary data.</text>
</comment>
<dbReference type="Proteomes" id="UP001279734">
    <property type="component" value="Unassembled WGS sequence"/>
</dbReference>
<accession>A0AAD3XLP9</accession>
<keyword evidence="2" id="KW-1185">Reference proteome</keyword>
<dbReference type="AlphaFoldDB" id="A0AAD3XLP9"/>
<gene>
    <name evidence="1" type="ORF">Nepgr_010825</name>
</gene>
<proteinExistence type="predicted"/>